<dbReference type="PROSITE" id="PS50883">
    <property type="entry name" value="EAL"/>
    <property type="match status" value="1"/>
</dbReference>
<dbReference type="Pfam" id="PF00563">
    <property type="entry name" value="EAL"/>
    <property type="match status" value="1"/>
</dbReference>
<protein>
    <recommendedName>
        <fullName evidence="1">EAL domain-containing protein</fullName>
    </recommendedName>
</protein>
<accession>C9LBI0</accession>
<dbReference type="RefSeq" id="WP_004223092.1">
    <property type="nucleotide sequence ID" value="NZ_CP022413.2"/>
</dbReference>
<evidence type="ECO:0000313" key="2">
    <source>
        <dbReference type="EMBL" id="EEX20487.1"/>
    </source>
</evidence>
<dbReference type="EMBL" id="ABYU02000043">
    <property type="protein sequence ID" value="EEX20487.1"/>
    <property type="molecule type" value="Genomic_DNA"/>
</dbReference>
<dbReference type="PANTHER" id="PTHR33121:SF70">
    <property type="entry name" value="SIGNALING PROTEIN YKOW"/>
    <property type="match status" value="1"/>
</dbReference>
<dbReference type="InterPro" id="IPR001633">
    <property type="entry name" value="EAL_dom"/>
</dbReference>
<dbReference type="GO" id="GO:0071111">
    <property type="term" value="F:cyclic-guanylate-specific phosphodiesterase activity"/>
    <property type="evidence" value="ECO:0007669"/>
    <property type="project" value="InterPro"/>
</dbReference>
<dbReference type="Proteomes" id="UP000003755">
    <property type="component" value="Unassembled WGS sequence"/>
</dbReference>
<dbReference type="STRING" id="537007.BLAHAN_06788"/>
<dbReference type="AlphaFoldDB" id="C9LBI0"/>
<dbReference type="InterPro" id="IPR050706">
    <property type="entry name" value="Cyclic-di-GMP_PDE-like"/>
</dbReference>
<dbReference type="eggNOG" id="COG5001">
    <property type="taxonomic scope" value="Bacteria"/>
</dbReference>
<evidence type="ECO:0000259" key="1">
    <source>
        <dbReference type="PROSITE" id="PS50883"/>
    </source>
</evidence>
<dbReference type="InterPro" id="IPR035919">
    <property type="entry name" value="EAL_sf"/>
</dbReference>
<evidence type="ECO:0000313" key="3">
    <source>
        <dbReference type="Proteomes" id="UP000003755"/>
    </source>
</evidence>
<dbReference type="HOGENOM" id="CLU_000445_115_0_9"/>
<proteinExistence type="predicted"/>
<comment type="caution">
    <text evidence="2">The sequence shown here is derived from an EMBL/GenBank/DDBJ whole genome shotgun (WGS) entry which is preliminary data.</text>
</comment>
<name>C9LBI0_BLAHA</name>
<keyword evidence="3" id="KW-1185">Reference proteome</keyword>
<feature type="domain" description="EAL" evidence="1">
    <location>
        <begin position="1"/>
        <end position="72"/>
    </location>
</feature>
<dbReference type="PANTHER" id="PTHR33121">
    <property type="entry name" value="CYCLIC DI-GMP PHOSPHODIESTERASE PDEF"/>
    <property type="match status" value="1"/>
</dbReference>
<sequence>MFFLNSNEKTWKVVKVFISLAHELKITVVAEGVENRSQIEKLKEINCDLVQGYYYSKPLPEEEFIYWVSKRG</sequence>
<gene>
    <name evidence="2" type="ORF">BLAHAN_06788</name>
</gene>
<dbReference type="SUPFAM" id="SSF141868">
    <property type="entry name" value="EAL domain-like"/>
    <property type="match status" value="1"/>
</dbReference>
<dbReference type="Gene3D" id="3.20.20.450">
    <property type="entry name" value="EAL domain"/>
    <property type="match status" value="1"/>
</dbReference>
<reference evidence="2" key="1">
    <citation type="submission" date="2009-09" db="EMBL/GenBank/DDBJ databases">
        <authorList>
            <person name="Weinstock G."/>
            <person name="Sodergren E."/>
            <person name="Clifton S."/>
            <person name="Fulton L."/>
            <person name="Fulton B."/>
            <person name="Courtney L."/>
            <person name="Fronick C."/>
            <person name="Harrison M."/>
            <person name="Strong C."/>
            <person name="Farmer C."/>
            <person name="Delahaunty K."/>
            <person name="Markovic C."/>
            <person name="Hall O."/>
            <person name="Minx P."/>
            <person name="Tomlinson C."/>
            <person name="Mitreva M."/>
            <person name="Nelson J."/>
            <person name="Hou S."/>
            <person name="Wollam A."/>
            <person name="Pepin K.H."/>
            <person name="Johnson M."/>
            <person name="Bhonagiri V."/>
            <person name="Nash W.E."/>
            <person name="Warren W."/>
            <person name="Chinwalla A."/>
            <person name="Mardis E.R."/>
            <person name="Wilson R.K."/>
        </authorList>
    </citation>
    <scope>NUCLEOTIDE SEQUENCE [LARGE SCALE GENOMIC DNA]</scope>
    <source>
        <strain evidence="2">DSM 20583</strain>
    </source>
</reference>
<organism evidence="2 3">
    <name type="scientific">Blautia hansenii DSM 20583</name>
    <dbReference type="NCBI Taxonomy" id="537007"/>
    <lineage>
        <taxon>Bacteria</taxon>
        <taxon>Bacillati</taxon>
        <taxon>Bacillota</taxon>
        <taxon>Clostridia</taxon>
        <taxon>Lachnospirales</taxon>
        <taxon>Lachnospiraceae</taxon>
        <taxon>Blautia</taxon>
    </lineage>
</organism>